<accession>A0A811MFU4</accession>
<feature type="region of interest" description="Disordered" evidence="1">
    <location>
        <begin position="1"/>
        <end position="114"/>
    </location>
</feature>
<dbReference type="Proteomes" id="UP000604825">
    <property type="component" value="Unassembled WGS sequence"/>
</dbReference>
<feature type="domain" description="VQ" evidence="2">
    <location>
        <begin position="108"/>
        <end position="135"/>
    </location>
</feature>
<name>A0A811MFU4_9POAL</name>
<evidence type="ECO:0000256" key="1">
    <source>
        <dbReference type="SAM" id="MobiDB-lite"/>
    </source>
</evidence>
<dbReference type="InterPro" id="IPR039609">
    <property type="entry name" value="VQ_15/22"/>
</dbReference>
<reference evidence="3" key="1">
    <citation type="submission" date="2020-10" db="EMBL/GenBank/DDBJ databases">
        <authorList>
            <person name="Han B."/>
            <person name="Lu T."/>
            <person name="Zhao Q."/>
            <person name="Huang X."/>
            <person name="Zhao Y."/>
        </authorList>
    </citation>
    <scope>NUCLEOTIDE SEQUENCE</scope>
</reference>
<dbReference type="EMBL" id="CAJGYO010000001">
    <property type="protein sequence ID" value="CAD6203871.1"/>
    <property type="molecule type" value="Genomic_DNA"/>
</dbReference>
<evidence type="ECO:0000313" key="4">
    <source>
        <dbReference type="Proteomes" id="UP000604825"/>
    </source>
</evidence>
<protein>
    <recommendedName>
        <fullName evidence="2">VQ domain-containing protein</fullName>
    </recommendedName>
</protein>
<dbReference type="OrthoDB" id="780193at2759"/>
<dbReference type="Pfam" id="PF05678">
    <property type="entry name" value="VQ"/>
    <property type="match status" value="1"/>
</dbReference>
<dbReference type="AlphaFoldDB" id="A0A811MFU4"/>
<evidence type="ECO:0000313" key="3">
    <source>
        <dbReference type="EMBL" id="CAD6203871.1"/>
    </source>
</evidence>
<feature type="compositionally biased region" description="Basic residues" evidence="1">
    <location>
        <begin position="98"/>
        <end position="107"/>
    </location>
</feature>
<feature type="compositionally biased region" description="Pro residues" evidence="1">
    <location>
        <begin position="78"/>
        <end position="92"/>
    </location>
</feature>
<comment type="caution">
    <text evidence="3">The sequence shown here is derived from an EMBL/GenBank/DDBJ whole genome shotgun (WGS) entry which is preliminary data.</text>
</comment>
<proteinExistence type="predicted"/>
<keyword evidence="4" id="KW-1185">Reference proteome</keyword>
<dbReference type="InterPro" id="IPR008889">
    <property type="entry name" value="VQ"/>
</dbReference>
<evidence type="ECO:0000259" key="2">
    <source>
        <dbReference type="Pfam" id="PF05678"/>
    </source>
</evidence>
<organism evidence="3 4">
    <name type="scientific">Miscanthus lutarioriparius</name>
    <dbReference type="NCBI Taxonomy" id="422564"/>
    <lineage>
        <taxon>Eukaryota</taxon>
        <taxon>Viridiplantae</taxon>
        <taxon>Streptophyta</taxon>
        <taxon>Embryophyta</taxon>
        <taxon>Tracheophyta</taxon>
        <taxon>Spermatophyta</taxon>
        <taxon>Magnoliopsida</taxon>
        <taxon>Liliopsida</taxon>
        <taxon>Poales</taxon>
        <taxon>Poaceae</taxon>
        <taxon>PACMAD clade</taxon>
        <taxon>Panicoideae</taxon>
        <taxon>Andropogonodae</taxon>
        <taxon>Andropogoneae</taxon>
        <taxon>Saccharinae</taxon>
        <taxon>Miscanthus</taxon>
    </lineage>
</organism>
<sequence length="280" mass="28627">MASTTSDSLPSSPSIPTTAALDGAADQEFSSSHQHQHHHHSLFFPSSSSSSPASLYLDSSFHGLLPTTSSSTAMSSSPSPPPPVPPLPPAPAAPATKPAKKRPRASRRPPTTVLTTDTSNFRAMVQEFTGFPAPPFAPAPPPAFRPRLLGGPPPFLMRPSPLKYPVLLPPGGPSTCTTATTLANATASNTSSLVDALALFTKSSAMPSAAAAAAAVTAATSPGGSGVPDHHYHHGITMGGFNPFDDFDAPPAAEGERGNISGGSHGFFSSFATGDKYGRH</sequence>
<feature type="compositionally biased region" description="Low complexity" evidence="1">
    <location>
        <begin position="1"/>
        <end position="20"/>
    </location>
</feature>
<feature type="compositionally biased region" description="Low complexity" evidence="1">
    <location>
        <begin position="42"/>
        <end position="77"/>
    </location>
</feature>
<dbReference type="PANTHER" id="PTHR33179">
    <property type="entry name" value="VQ MOTIF-CONTAINING PROTEIN"/>
    <property type="match status" value="1"/>
</dbReference>
<dbReference type="PANTHER" id="PTHR33179:SF4">
    <property type="entry name" value="VQ MOTIF-CONTAINING PROTEIN"/>
    <property type="match status" value="1"/>
</dbReference>
<gene>
    <name evidence="3" type="ORF">NCGR_LOCUS1988</name>
</gene>